<evidence type="ECO:0000313" key="2">
    <source>
        <dbReference type="Proteomes" id="UP000683000"/>
    </source>
</evidence>
<accession>A0A8I2Z290</accession>
<protein>
    <submittedName>
        <fullName evidence="1">Uncharacterized protein</fullName>
    </submittedName>
</protein>
<keyword evidence="2" id="KW-1185">Reference proteome</keyword>
<dbReference type="AlphaFoldDB" id="A0A8I2Z290"/>
<dbReference type="Proteomes" id="UP000683000">
    <property type="component" value="Unassembled WGS sequence"/>
</dbReference>
<dbReference type="EMBL" id="JAGFBS010000001">
    <property type="protein sequence ID" value="KAG6381478.1"/>
    <property type="molecule type" value="Genomic_DNA"/>
</dbReference>
<comment type="caution">
    <text evidence="1">The sequence shown here is derived from an EMBL/GenBank/DDBJ whole genome shotgun (WGS) entry which is preliminary data.</text>
</comment>
<gene>
    <name evidence="1" type="ORF">JVT61DRAFT_58</name>
</gene>
<proteinExistence type="predicted"/>
<reference evidence="1" key="1">
    <citation type="submission" date="2021-03" db="EMBL/GenBank/DDBJ databases">
        <title>Evolutionary innovations through gain and loss of genes in the ectomycorrhizal Boletales.</title>
        <authorList>
            <person name="Wu G."/>
            <person name="Miyauchi S."/>
            <person name="Morin E."/>
            <person name="Yang Z.-L."/>
            <person name="Xu J."/>
            <person name="Martin F.M."/>
        </authorList>
    </citation>
    <scope>NUCLEOTIDE SEQUENCE</scope>
    <source>
        <strain evidence="1">BR01</strain>
    </source>
</reference>
<dbReference type="OrthoDB" id="2657499at2759"/>
<name>A0A8I2Z290_9AGAM</name>
<evidence type="ECO:0000313" key="1">
    <source>
        <dbReference type="EMBL" id="KAG6381478.1"/>
    </source>
</evidence>
<organism evidence="1 2">
    <name type="scientific">Boletus reticuloceps</name>
    <dbReference type="NCBI Taxonomy" id="495285"/>
    <lineage>
        <taxon>Eukaryota</taxon>
        <taxon>Fungi</taxon>
        <taxon>Dikarya</taxon>
        <taxon>Basidiomycota</taxon>
        <taxon>Agaricomycotina</taxon>
        <taxon>Agaricomycetes</taxon>
        <taxon>Agaricomycetidae</taxon>
        <taxon>Boletales</taxon>
        <taxon>Boletineae</taxon>
        <taxon>Boletaceae</taxon>
        <taxon>Boletoideae</taxon>
        <taxon>Boletus</taxon>
    </lineage>
</organism>
<sequence length="167" mass="18820">MDMRSSNHTKQWREVSPYTSRHAGMFHCTFRARPLTLLVLQGKERNFTHKALFAISAVAHYGNSQKLLGATPEFQKYVPEAAIVLIAAGVSSVSCSFRGNVECRLQIKSVLQSLMQHGKAGNIQIESGHIDKMDYEKLYGLIGDVAEHRDSGPRLQQQLEKWVEHAR</sequence>